<feature type="compositionally biased region" description="Low complexity" evidence="1">
    <location>
        <begin position="194"/>
        <end position="208"/>
    </location>
</feature>
<dbReference type="EMBL" id="JBHTLU010000045">
    <property type="protein sequence ID" value="MFD1224465.1"/>
    <property type="molecule type" value="Genomic_DNA"/>
</dbReference>
<evidence type="ECO:0008006" key="4">
    <source>
        <dbReference type="Google" id="ProtNLM"/>
    </source>
</evidence>
<dbReference type="RefSeq" id="WP_345586454.1">
    <property type="nucleotide sequence ID" value="NZ_BAABJG010000004.1"/>
</dbReference>
<dbReference type="Proteomes" id="UP001597180">
    <property type="component" value="Unassembled WGS sequence"/>
</dbReference>
<feature type="region of interest" description="Disordered" evidence="1">
    <location>
        <begin position="307"/>
        <end position="357"/>
    </location>
</feature>
<organism evidence="2 3">
    <name type="scientific">Paenibacillus vulneris</name>
    <dbReference type="NCBI Taxonomy" id="1133364"/>
    <lineage>
        <taxon>Bacteria</taxon>
        <taxon>Bacillati</taxon>
        <taxon>Bacillota</taxon>
        <taxon>Bacilli</taxon>
        <taxon>Bacillales</taxon>
        <taxon>Paenibacillaceae</taxon>
        <taxon>Paenibacillus</taxon>
    </lineage>
</organism>
<protein>
    <recommendedName>
        <fullName evidence="4">DUF5666 domain-containing protein</fullName>
    </recommendedName>
</protein>
<comment type="caution">
    <text evidence="2">The sequence shown here is derived from an EMBL/GenBank/DDBJ whole genome shotgun (WGS) entry which is preliminary data.</text>
</comment>
<gene>
    <name evidence="2" type="ORF">ACFQ4B_30595</name>
</gene>
<evidence type="ECO:0000256" key="1">
    <source>
        <dbReference type="SAM" id="MobiDB-lite"/>
    </source>
</evidence>
<feature type="region of interest" description="Disordered" evidence="1">
    <location>
        <begin position="111"/>
        <end position="208"/>
    </location>
</feature>
<feature type="compositionally biased region" description="Low complexity" evidence="1">
    <location>
        <begin position="139"/>
        <end position="186"/>
    </location>
</feature>
<accession>A0ABW3UUI4</accession>
<feature type="compositionally biased region" description="Basic and acidic residues" evidence="1">
    <location>
        <begin position="318"/>
        <end position="357"/>
    </location>
</feature>
<name>A0ABW3UUI4_9BACL</name>
<evidence type="ECO:0000313" key="2">
    <source>
        <dbReference type="EMBL" id="MFD1224465.1"/>
    </source>
</evidence>
<sequence>MRKRLIWIIVGCLVLGGISYGAFGLSERPVSAEISKETKGQFVRVEDGGKRLVVSTGGQEAAYPVSAAVWVYRNMQKSALADLQPGDTVDIILNSKDQAAYIKAASAQESAQASAGQESNDSASQGSPTSPATGDSAEASAGPGAKTPTAPAEAGTSGAAAPQGTPAAPTASSSATASGSKSTPGSNASTGKDTASVGTPGTSGSSSAKAWEKLSFEWKSREFELKVKQEPAKPGSSGPSKSEMFLQTNDRSIIHLEGAEADSFIQLLMKGVPSDAKSFEASLKQKIASEFQLKNTSPEWKLDVKWLDKAANSSPQESKAKGNEKEKPKDNGKGKDKEKEKEKEKHQDKGRNGHDDD</sequence>
<proteinExistence type="predicted"/>
<feature type="compositionally biased region" description="Polar residues" evidence="1">
    <location>
        <begin position="120"/>
        <end position="133"/>
    </location>
</feature>
<reference evidence="3" key="1">
    <citation type="journal article" date="2019" name="Int. J. Syst. Evol. Microbiol.">
        <title>The Global Catalogue of Microorganisms (GCM) 10K type strain sequencing project: providing services to taxonomists for standard genome sequencing and annotation.</title>
        <authorList>
            <consortium name="The Broad Institute Genomics Platform"/>
            <consortium name="The Broad Institute Genome Sequencing Center for Infectious Disease"/>
            <person name="Wu L."/>
            <person name="Ma J."/>
        </authorList>
    </citation>
    <scope>NUCLEOTIDE SEQUENCE [LARGE SCALE GENOMIC DNA]</scope>
    <source>
        <strain evidence="3">CCUG 53270</strain>
    </source>
</reference>
<keyword evidence="3" id="KW-1185">Reference proteome</keyword>
<evidence type="ECO:0000313" key="3">
    <source>
        <dbReference type="Proteomes" id="UP001597180"/>
    </source>
</evidence>